<comment type="caution">
    <text evidence="2">The sequence shown here is derived from an EMBL/GenBank/DDBJ whole genome shotgun (WGS) entry which is preliminary data.</text>
</comment>
<reference evidence="2 3" key="1">
    <citation type="submission" date="2021-09" db="EMBL/GenBank/DDBJ databases">
        <title>Whole genome sequence of Nocardioides sp. GBK3QG-3.</title>
        <authorList>
            <person name="Tuo L."/>
        </authorList>
    </citation>
    <scope>NUCLEOTIDE SEQUENCE [LARGE SCALE GENOMIC DNA]</scope>
    <source>
        <strain evidence="2 3">GBK3QG-3</strain>
    </source>
</reference>
<feature type="signal peptide" evidence="1">
    <location>
        <begin position="1"/>
        <end position="26"/>
    </location>
</feature>
<dbReference type="Proteomes" id="UP000780875">
    <property type="component" value="Unassembled WGS sequence"/>
</dbReference>
<keyword evidence="1" id="KW-0732">Signal</keyword>
<sequence>MIRKKSLVAAAGIALVPLAAMAPANAYYTIGDCDSASAGVTLTVVTGSPGQWNAYGHVNDGQGRNWKWKIYSKVASQSGNGTLEGSGSRTGTGDMPAGAIYWVKRAQPEHVKLVVDNAAGTIHCTAAVDVTS</sequence>
<keyword evidence="3" id="KW-1185">Reference proteome</keyword>
<protein>
    <recommendedName>
        <fullName evidence="4">Secreted protein</fullName>
    </recommendedName>
</protein>
<evidence type="ECO:0000313" key="2">
    <source>
        <dbReference type="EMBL" id="MBZ5741271.1"/>
    </source>
</evidence>
<feature type="chain" id="PRO_5045562166" description="Secreted protein" evidence="1">
    <location>
        <begin position="27"/>
        <end position="132"/>
    </location>
</feature>
<gene>
    <name evidence="2" type="ORF">K8U61_24140</name>
</gene>
<proteinExistence type="predicted"/>
<evidence type="ECO:0000256" key="1">
    <source>
        <dbReference type="SAM" id="SignalP"/>
    </source>
</evidence>
<dbReference type="EMBL" id="JAIQZJ010000028">
    <property type="protein sequence ID" value="MBZ5741271.1"/>
    <property type="molecule type" value="Genomic_DNA"/>
</dbReference>
<organism evidence="2 3">
    <name type="scientific">Nocardioides mangrovi</name>
    <dbReference type="NCBI Taxonomy" id="2874580"/>
    <lineage>
        <taxon>Bacteria</taxon>
        <taxon>Bacillati</taxon>
        <taxon>Actinomycetota</taxon>
        <taxon>Actinomycetes</taxon>
        <taxon>Propionibacteriales</taxon>
        <taxon>Nocardioidaceae</taxon>
        <taxon>Nocardioides</taxon>
    </lineage>
</organism>
<evidence type="ECO:0008006" key="4">
    <source>
        <dbReference type="Google" id="ProtNLM"/>
    </source>
</evidence>
<dbReference type="RefSeq" id="WP_224125569.1">
    <property type="nucleotide sequence ID" value="NZ_JAIQZJ010000028.1"/>
</dbReference>
<name>A0ABS7UJV6_9ACTN</name>
<evidence type="ECO:0000313" key="3">
    <source>
        <dbReference type="Proteomes" id="UP000780875"/>
    </source>
</evidence>
<accession>A0ABS7UJV6</accession>